<dbReference type="PRINTS" id="PR00368">
    <property type="entry name" value="FADPNR"/>
</dbReference>
<evidence type="ECO:0000313" key="7">
    <source>
        <dbReference type="Proteomes" id="UP000237144"/>
    </source>
</evidence>
<accession>A0A2S5B6E7</accession>
<evidence type="ECO:0000313" key="6">
    <source>
        <dbReference type="EMBL" id="POY72347.1"/>
    </source>
</evidence>
<reference evidence="6 7" key="1">
    <citation type="journal article" date="2018" name="Front. Microbiol.">
        <title>Prospects for Fungal Bioremediation of Acidic Radioactive Waste Sites: Characterization and Genome Sequence of Rhodotorula taiwanensis MD1149.</title>
        <authorList>
            <person name="Tkavc R."/>
            <person name="Matrosova V.Y."/>
            <person name="Grichenko O.E."/>
            <person name="Gostincar C."/>
            <person name="Volpe R.P."/>
            <person name="Klimenkova P."/>
            <person name="Gaidamakova E.K."/>
            <person name="Zhou C.E."/>
            <person name="Stewart B.J."/>
            <person name="Lyman M.G."/>
            <person name="Malfatti S.A."/>
            <person name="Rubinfeld B."/>
            <person name="Courtot M."/>
            <person name="Singh J."/>
            <person name="Dalgard C.L."/>
            <person name="Hamilton T."/>
            <person name="Frey K.G."/>
            <person name="Gunde-Cimerman N."/>
            <person name="Dugan L."/>
            <person name="Daly M.J."/>
        </authorList>
    </citation>
    <scope>NUCLEOTIDE SEQUENCE [LARGE SCALE GENOMIC DNA]</scope>
    <source>
        <strain evidence="6 7">MD1149</strain>
    </source>
</reference>
<dbReference type="InterPro" id="IPR036188">
    <property type="entry name" value="FAD/NAD-bd_sf"/>
</dbReference>
<proteinExistence type="inferred from homology"/>
<protein>
    <recommendedName>
        <fullName evidence="5">FAD/NAD(P)-binding domain-containing protein</fullName>
    </recommendedName>
</protein>
<evidence type="ECO:0000256" key="3">
    <source>
        <dbReference type="ARBA" id="ARBA00022827"/>
    </source>
</evidence>
<dbReference type="STRING" id="741276.A0A2S5B6E7"/>
<dbReference type="AlphaFoldDB" id="A0A2S5B6E7"/>
<sequence>MKNVVIVGLGLSAAEAVKALVDKLPTEYRLVAITASEGYWPIASLRAAVVPGWEDKPVTSVDPIVPKGSRHLLLKSTSVVELREHSVVIDRAHSELGTEIPFEYCILATGSSYPWPCRPEAGASIEEIKTGLRKLQAEVEASSSILVIGGGPVGIEFAGEVAAMYDGKSGRSKKEITVVHGQDRYLMKDDGWKDGFNHSIGSQLDGLGIRTIFGTKVEDAPKATGKLAEGKQTFRLSNGQTVSADFVFLAIGNSPNTQIIKEFDAAAVNEQNRLAKVRPSFQLEGHDQIFAIGDIVDLPESKIFVNAKNHGGVGAANILSLIHDASTPTSCLKAYKSGPKIMIVSIGPKGGAGQLFGFVVGSWMAWIAKSRTLFVDAFQKTYVAA</sequence>
<dbReference type="GO" id="GO:0005737">
    <property type="term" value="C:cytoplasm"/>
    <property type="evidence" value="ECO:0007669"/>
    <property type="project" value="TreeGrafter"/>
</dbReference>
<keyword evidence="3" id="KW-0274">FAD</keyword>
<keyword evidence="7" id="KW-1185">Reference proteome</keyword>
<evidence type="ECO:0000256" key="4">
    <source>
        <dbReference type="ARBA" id="ARBA00023002"/>
    </source>
</evidence>
<evidence type="ECO:0000256" key="1">
    <source>
        <dbReference type="ARBA" id="ARBA00006442"/>
    </source>
</evidence>
<dbReference type="InterPro" id="IPR023753">
    <property type="entry name" value="FAD/NAD-binding_dom"/>
</dbReference>
<dbReference type="Gene3D" id="3.50.50.100">
    <property type="match status" value="1"/>
</dbReference>
<keyword evidence="4" id="KW-0560">Oxidoreductase</keyword>
<gene>
    <name evidence="6" type="ORF">BMF94_4649</name>
</gene>
<dbReference type="PANTHER" id="PTHR43735">
    <property type="entry name" value="APOPTOSIS-INDUCING FACTOR 1"/>
    <property type="match status" value="1"/>
</dbReference>
<evidence type="ECO:0000256" key="2">
    <source>
        <dbReference type="ARBA" id="ARBA00022630"/>
    </source>
</evidence>
<organism evidence="6 7">
    <name type="scientific">Rhodotorula taiwanensis</name>
    <dbReference type="NCBI Taxonomy" id="741276"/>
    <lineage>
        <taxon>Eukaryota</taxon>
        <taxon>Fungi</taxon>
        <taxon>Dikarya</taxon>
        <taxon>Basidiomycota</taxon>
        <taxon>Pucciniomycotina</taxon>
        <taxon>Microbotryomycetes</taxon>
        <taxon>Sporidiobolales</taxon>
        <taxon>Sporidiobolaceae</taxon>
        <taxon>Rhodotorula</taxon>
    </lineage>
</organism>
<dbReference type="PANTHER" id="PTHR43735:SF3">
    <property type="entry name" value="FERROPTOSIS SUPPRESSOR PROTEIN 1"/>
    <property type="match status" value="1"/>
</dbReference>
<comment type="caution">
    <text evidence="6">The sequence shown here is derived from an EMBL/GenBank/DDBJ whole genome shotgun (WGS) entry which is preliminary data.</text>
</comment>
<dbReference type="Pfam" id="PF07992">
    <property type="entry name" value="Pyr_redox_2"/>
    <property type="match status" value="1"/>
</dbReference>
<keyword evidence="2" id="KW-0285">Flavoprotein</keyword>
<evidence type="ECO:0000259" key="5">
    <source>
        <dbReference type="Pfam" id="PF07992"/>
    </source>
</evidence>
<dbReference type="GO" id="GO:0004174">
    <property type="term" value="F:electron-transferring-flavoprotein dehydrogenase activity"/>
    <property type="evidence" value="ECO:0007669"/>
    <property type="project" value="TreeGrafter"/>
</dbReference>
<dbReference type="OrthoDB" id="202203at2759"/>
<feature type="domain" description="FAD/NAD(P)-binding" evidence="5">
    <location>
        <begin position="3"/>
        <end position="300"/>
    </location>
</feature>
<dbReference type="EMBL" id="PJQD01000050">
    <property type="protein sequence ID" value="POY72347.1"/>
    <property type="molecule type" value="Genomic_DNA"/>
</dbReference>
<dbReference type="SUPFAM" id="SSF51905">
    <property type="entry name" value="FAD/NAD(P)-binding domain"/>
    <property type="match status" value="2"/>
</dbReference>
<dbReference type="Proteomes" id="UP000237144">
    <property type="component" value="Unassembled WGS sequence"/>
</dbReference>
<name>A0A2S5B6E7_9BASI</name>
<comment type="similarity">
    <text evidence="1">Belongs to the FAD-dependent oxidoreductase family.</text>
</comment>
<dbReference type="GO" id="GO:0050660">
    <property type="term" value="F:flavin adenine dinucleotide binding"/>
    <property type="evidence" value="ECO:0007669"/>
    <property type="project" value="TreeGrafter"/>
</dbReference>
<dbReference type="PRINTS" id="PR00411">
    <property type="entry name" value="PNDRDTASEI"/>
</dbReference>